<dbReference type="SUPFAM" id="SSF103473">
    <property type="entry name" value="MFS general substrate transporter"/>
    <property type="match status" value="1"/>
</dbReference>
<keyword evidence="1" id="KW-0812">Transmembrane</keyword>
<feature type="transmembrane region" description="Helical" evidence="1">
    <location>
        <begin position="304"/>
        <end position="328"/>
    </location>
</feature>
<keyword evidence="1" id="KW-1133">Transmembrane helix</keyword>
<dbReference type="RefSeq" id="WP_377087424.1">
    <property type="nucleotide sequence ID" value="NZ_JBHSJL010000014.1"/>
</dbReference>
<name>A0ABW4ZB17_9BACT</name>
<keyword evidence="3" id="KW-1185">Reference proteome</keyword>
<feature type="transmembrane region" description="Helical" evidence="1">
    <location>
        <begin position="410"/>
        <end position="430"/>
    </location>
</feature>
<organism evidence="2 3">
    <name type="scientific">Rubritalea tangerina</name>
    <dbReference type="NCBI Taxonomy" id="430798"/>
    <lineage>
        <taxon>Bacteria</taxon>
        <taxon>Pseudomonadati</taxon>
        <taxon>Verrucomicrobiota</taxon>
        <taxon>Verrucomicrobiia</taxon>
        <taxon>Verrucomicrobiales</taxon>
        <taxon>Rubritaleaceae</taxon>
        <taxon>Rubritalea</taxon>
    </lineage>
</organism>
<dbReference type="InterPro" id="IPR036259">
    <property type="entry name" value="MFS_trans_sf"/>
</dbReference>
<protein>
    <submittedName>
        <fullName evidence="2">DUF5690 family protein</fullName>
    </submittedName>
</protein>
<feature type="transmembrane region" description="Helical" evidence="1">
    <location>
        <begin position="120"/>
        <end position="139"/>
    </location>
</feature>
<gene>
    <name evidence="2" type="ORF">ACFSW8_09085</name>
</gene>
<dbReference type="Proteomes" id="UP001597389">
    <property type="component" value="Unassembled WGS sequence"/>
</dbReference>
<sequence length="436" mass="48377">MQNQTRTTQVGKWLNQQPKLVFVLYTMLAAFAAYASMYAFRKPFTATGYEGLSAFTLFGVTFGYKSIAVISQLLGYMSSKFIGIKVASEATMKKRVPLVLGLILFAELMLLGFALCPRPYNLIFLFLNGLPLGMVWSLIFGILEGRRVTEFLGLAMSISIIFSSGIVKAVGRWTMDGLGVAEFWMPVTTGAIFIPLLLLALTMLYHVPPPTPEDRKNRTLREPMNHQERRKFVRTYLLGVVCLVFGYLCLMTYRDIRDSFMNDILKELGHTVTASDFAGVEIKVGLLVIVSLLIFTKVKSHRSAVFASLSLISIGALTLGSATLLLQQGMLSPLGFYLMNGVGLYMAFVPYQVILVERLLASLHTVATASFLIALADSYGYLSTVSIYLLRDILTKYLAVNIQWLTILNYASLTVMIFAPLAALTIALYFNPKLKA</sequence>
<feature type="transmembrane region" description="Helical" evidence="1">
    <location>
        <begin position="96"/>
        <end position="114"/>
    </location>
</feature>
<dbReference type="InterPro" id="IPR043745">
    <property type="entry name" value="DUF5690"/>
</dbReference>
<feature type="transmembrane region" description="Helical" evidence="1">
    <location>
        <begin position="20"/>
        <end position="40"/>
    </location>
</feature>
<feature type="transmembrane region" description="Helical" evidence="1">
    <location>
        <begin position="183"/>
        <end position="207"/>
    </location>
</feature>
<feature type="transmembrane region" description="Helical" evidence="1">
    <location>
        <begin position="52"/>
        <end position="75"/>
    </location>
</feature>
<feature type="transmembrane region" description="Helical" evidence="1">
    <location>
        <begin position="273"/>
        <end position="295"/>
    </location>
</feature>
<dbReference type="Pfam" id="PF18943">
    <property type="entry name" value="DUF5690"/>
    <property type="match status" value="1"/>
</dbReference>
<comment type="caution">
    <text evidence="2">The sequence shown here is derived from an EMBL/GenBank/DDBJ whole genome shotgun (WGS) entry which is preliminary data.</text>
</comment>
<reference evidence="3" key="1">
    <citation type="journal article" date="2019" name="Int. J. Syst. Evol. Microbiol.">
        <title>The Global Catalogue of Microorganisms (GCM) 10K type strain sequencing project: providing services to taxonomists for standard genome sequencing and annotation.</title>
        <authorList>
            <consortium name="The Broad Institute Genomics Platform"/>
            <consortium name="The Broad Institute Genome Sequencing Center for Infectious Disease"/>
            <person name="Wu L."/>
            <person name="Ma J."/>
        </authorList>
    </citation>
    <scope>NUCLEOTIDE SEQUENCE [LARGE SCALE GENOMIC DNA]</scope>
    <source>
        <strain evidence="3">CCUG 57942</strain>
    </source>
</reference>
<proteinExistence type="predicted"/>
<evidence type="ECO:0000256" key="1">
    <source>
        <dbReference type="SAM" id="Phobius"/>
    </source>
</evidence>
<dbReference type="EMBL" id="JBHUJB010000035">
    <property type="protein sequence ID" value="MFD2159051.1"/>
    <property type="molecule type" value="Genomic_DNA"/>
</dbReference>
<feature type="transmembrane region" description="Helical" evidence="1">
    <location>
        <begin position="151"/>
        <end position="171"/>
    </location>
</feature>
<keyword evidence="1" id="KW-0472">Membrane</keyword>
<feature type="transmembrane region" description="Helical" evidence="1">
    <location>
        <begin position="366"/>
        <end position="390"/>
    </location>
</feature>
<evidence type="ECO:0000313" key="3">
    <source>
        <dbReference type="Proteomes" id="UP001597389"/>
    </source>
</evidence>
<feature type="transmembrane region" description="Helical" evidence="1">
    <location>
        <begin position="334"/>
        <end position="354"/>
    </location>
</feature>
<accession>A0ABW4ZB17</accession>
<feature type="transmembrane region" description="Helical" evidence="1">
    <location>
        <begin position="233"/>
        <end position="253"/>
    </location>
</feature>
<evidence type="ECO:0000313" key="2">
    <source>
        <dbReference type="EMBL" id="MFD2159051.1"/>
    </source>
</evidence>